<keyword evidence="1" id="KW-0472">Membrane</keyword>
<evidence type="ECO:0000313" key="2">
    <source>
        <dbReference type="EMBL" id="MFC0393001.1"/>
    </source>
</evidence>
<dbReference type="Proteomes" id="UP001589818">
    <property type="component" value="Unassembled WGS sequence"/>
</dbReference>
<proteinExistence type="predicted"/>
<organism evidence="2 3">
    <name type="scientific">Paenibacillus mendelii</name>
    <dbReference type="NCBI Taxonomy" id="206163"/>
    <lineage>
        <taxon>Bacteria</taxon>
        <taxon>Bacillati</taxon>
        <taxon>Bacillota</taxon>
        <taxon>Bacilli</taxon>
        <taxon>Bacillales</taxon>
        <taxon>Paenibacillaceae</taxon>
        <taxon>Paenibacillus</taxon>
    </lineage>
</organism>
<name>A0ABV6JAU0_9BACL</name>
<dbReference type="EMBL" id="JBHLVF010000028">
    <property type="protein sequence ID" value="MFC0393001.1"/>
    <property type="molecule type" value="Genomic_DNA"/>
</dbReference>
<keyword evidence="3" id="KW-1185">Reference proteome</keyword>
<evidence type="ECO:0000313" key="3">
    <source>
        <dbReference type="Proteomes" id="UP001589818"/>
    </source>
</evidence>
<keyword evidence="1" id="KW-1133">Transmembrane helix</keyword>
<gene>
    <name evidence="2" type="ORF">ACFFJ8_16670</name>
</gene>
<keyword evidence="1" id="KW-0812">Transmembrane</keyword>
<sequence length="73" mass="8348">MILKRWFTCHHANIPLLVEPYAAKENSILLVFVVEMDFSSKYYELKENNFLFLWIGGTAAAIISGYSYSILGV</sequence>
<feature type="transmembrane region" description="Helical" evidence="1">
    <location>
        <begin position="50"/>
        <end position="71"/>
    </location>
</feature>
<protein>
    <submittedName>
        <fullName evidence="2">Uncharacterized protein</fullName>
    </submittedName>
</protein>
<comment type="caution">
    <text evidence="2">The sequence shown here is derived from an EMBL/GenBank/DDBJ whole genome shotgun (WGS) entry which is preliminary data.</text>
</comment>
<dbReference type="RefSeq" id="WP_204819003.1">
    <property type="nucleotide sequence ID" value="NZ_JANHOF010000016.1"/>
</dbReference>
<reference evidence="2 3" key="1">
    <citation type="submission" date="2024-09" db="EMBL/GenBank/DDBJ databases">
        <authorList>
            <person name="Sun Q."/>
            <person name="Mori K."/>
        </authorList>
    </citation>
    <scope>NUCLEOTIDE SEQUENCE [LARGE SCALE GENOMIC DNA]</scope>
    <source>
        <strain evidence="2 3">CCM 4839</strain>
    </source>
</reference>
<evidence type="ECO:0000256" key="1">
    <source>
        <dbReference type="SAM" id="Phobius"/>
    </source>
</evidence>
<accession>A0ABV6JAU0</accession>